<dbReference type="RefSeq" id="WP_316558715.1">
    <property type="nucleotide sequence ID" value="NZ_CP131062.1"/>
</dbReference>
<dbReference type="Proteomes" id="UP001302662">
    <property type="component" value="Chromosome"/>
</dbReference>
<sequence>MALFNGSTNQNQKSLSQILNMNYTFDRISAIDFSTDDHTTQNQNSYQYSNQTTNNHIVAPVFALNSSGVISSPTASPKITTETASALEAKDGGTGINPAVLVLGAVAAVVAVVVLPEVLK</sequence>
<evidence type="ECO:0000313" key="3">
    <source>
        <dbReference type="Proteomes" id="UP001302662"/>
    </source>
</evidence>
<name>A0AA96VA46_9EURY</name>
<dbReference type="EMBL" id="CP131062">
    <property type="protein sequence ID" value="WNY28706.1"/>
    <property type="molecule type" value="Genomic_DNA"/>
</dbReference>
<keyword evidence="3" id="KW-1185">Reference proteome</keyword>
<proteinExistence type="predicted"/>
<feature type="transmembrane region" description="Helical" evidence="1">
    <location>
        <begin position="99"/>
        <end position="119"/>
    </location>
</feature>
<keyword evidence="1" id="KW-1133">Transmembrane helix</keyword>
<gene>
    <name evidence="2" type="ORF">MmiEs2_09090</name>
</gene>
<accession>A0AA96VA46</accession>
<dbReference type="GeneID" id="85197376"/>
<evidence type="ECO:0000256" key="1">
    <source>
        <dbReference type="SAM" id="Phobius"/>
    </source>
</evidence>
<dbReference type="KEGG" id="mees:MmiEs2_09090"/>
<protein>
    <submittedName>
        <fullName evidence="2">Uncharacterized protein</fullName>
    </submittedName>
</protein>
<keyword evidence="1" id="KW-0812">Transmembrane</keyword>
<organism evidence="2 3">
    <name type="scientific">Methanimicrococcus stummii</name>
    <dbReference type="NCBI Taxonomy" id="3028294"/>
    <lineage>
        <taxon>Archaea</taxon>
        <taxon>Methanobacteriati</taxon>
        <taxon>Methanobacteriota</taxon>
        <taxon>Stenosarchaea group</taxon>
        <taxon>Methanomicrobia</taxon>
        <taxon>Methanosarcinales</taxon>
        <taxon>Methanosarcinaceae</taxon>
        <taxon>Methanimicrococcus</taxon>
    </lineage>
</organism>
<evidence type="ECO:0000313" key="2">
    <source>
        <dbReference type="EMBL" id="WNY28706.1"/>
    </source>
</evidence>
<reference evidence="2 3" key="1">
    <citation type="submission" date="2023-07" db="EMBL/GenBank/DDBJ databases">
        <title>Closed genome sequence of Methanimicrococcus sp. Es2.</title>
        <authorList>
            <person name="Protasov E."/>
            <person name="Platt K."/>
            <person name="Reeh H."/>
            <person name="Poehlein A."/>
            <person name="Daniel R."/>
            <person name="Brune A."/>
        </authorList>
    </citation>
    <scope>NUCLEOTIDE SEQUENCE [LARGE SCALE GENOMIC DNA]</scope>
    <source>
        <strain evidence="2 3">Es2</strain>
    </source>
</reference>
<keyword evidence="1" id="KW-0472">Membrane</keyword>
<dbReference type="AlphaFoldDB" id="A0AA96VA46"/>